<organism evidence="2 3">
    <name type="scientific">Candidatus Desulfosporosinus infrequens</name>
    <dbReference type="NCBI Taxonomy" id="2043169"/>
    <lineage>
        <taxon>Bacteria</taxon>
        <taxon>Bacillati</taxon>
        <taxon>Bacillota</taxon>
        <taxon>Clostridia</taxon>
        <taxon>Eubacteriales</taxon>
        <taxon>Desulfitobacteriaceae</taxon>
        <taxon>Desulfosporosinus</taxon>
    </lineage>
</organism>
<dbReference type="EMBL" id="OMOF01000832">
    <property type="protein sequence ID" value="SPF55699.1"/>
    <property type="molecule type" value="Genomic_DNA"/>
</dbReference>
<dbReference type="InterPro" id="IPR012349">
    <property type="entry name" value="Split_barrel_FMN-bd"/>
</dbReference>
<dbReference type="SUPFAM" id="SSF50475">
    <property type="entry name" value="FMN-binding split barrel"/>
    <property type="match status" value="1"/>
</dbReference>
<dbReference type="AlphaFoldDB" id="A0A2U3LV24"/>
<dbReference type="InterPro" id="IPR052917">
    <property type="entry name" value="Stress-Dev_Protein"/>
</dbReference>
<proteinExistence type="predicted"/>
<accession>A0A2U3LV24</accession>
<dbReference type="Gene3D" id="2.30.110.10">
    <property type="entry name" value="Electron Transport, Fmn-binding Protein, Chain A"/>
    <property type="match status" value="1"/>
</dbReference>
<evidence type="ECO:0000313" key="3">
    <source>
        <dbReference type="Proteomes" id="UP000238916"/>
    </source>
</evidence>
<dbReference type="PANTHER" id="PTHR34818:SF1">
    <property type="entry name" value="PROTEIN BLI-3"/>
    <property type="match status" value="1"/>
</dbReference>
<dbReference type="Proteomes" id="UP000238916">
    <property type="component" value="Unassembled WGS sequence"/>
</dbReference>
<dbReference type="OrthoDB" id="9792542at2"/>
<feature type="domain" description="Pyridoxamine 5'-phosphate oxidase N-terminal" evidence="1">
    <location>
        <begin position="3"/>
        <end position="82"/>
    </location>
</feature>
<reference evidence="3" key="1">
    <citation type="submission" date="2018-02" db="EMBL/GenBank/DDBJ databases">
        <authorList>
            <person name="Hausmann B."/>
        </authorList>
    </citation>
    <scope>NUCLEOTIDE SEQUENCE [LARGE SCALE GENOMIC DNA]</scope>
    <source>
        <strain evidence="3">Peat soil MAG SbF1</strain>
    </source>
</reference>
<evidence type="ECO:0000259" key="1">
    <source>
        <dbReference type="Pfam" id="PF01243"/>
    </source>
</evidence>
<protein>
    <recommendedName>
        <fullName evidence="1">Pyridoxamine 5'-phosphate oxidase N-terminal domain-containing protein</fullName>
    </recommendedName>
</protein>
<sequence length="132" mass="15025">MSEVVKFISEAGTFYIATVDGNEPKVRPFGLVIEHEGKIYFGTSNQKNIYKQLQANPNFEVSTTAKDNRWIRLKGKAVFDNNLAVKAKAFEKLPHLKDIYNSMDNPIFEVFYVSEGEATIYSFNGESKTFKL</sequence>
<gene>
    <name evidence="2" type="ORF">SBF1_8480001</name>
</gene>
<dbReference type="InterPro" id="IPR011576">
    <property type="entry name" value="Pyridox_Oxase_N"/>
</dbReference>
<evidence type="ECO:0000313" key="2">
    <source>
        <dbReference type="EMBL" id="SPF55699.1"/>
    </source>
</evidence>
<dbReference type="Pfam" id="PF01243">
    <property type="entry name" value="PNPOx_N"/>
    <property type="match status" value="1"/>
</dbReference>
<name>A0A2U3LV24_9FIRM</name>
<dbReference type="PANTHER" id="PTHR34818">
    <property type="entry name" value="PROTEIN BLI-3"/>
    <property type="match status" value="1"/>
</dbReference>